<comment type="caution">
    <text evidence="2">The sequence shown here is derived from an EMBL/GenBank/DDBJ whole genome shotgun (WGS) entry which is preliminary data.</text>
</comment>
<name>A0A5C4R6G3_9RHOB</name>
<keyword evidence="3" id="KW-1185">Reference proteome</keyword>
<keyword evidence="1" id="KW-0732">Signal</keyword>
<gene>
    <name evidence="2" type="ORF">FHD67_09920</name>
</gene>
<organism evidence="2 3">
    <name type="scientific">Paracoccus haeundaensis</name>
    <dbReference type="NCBI Taxonomy" id="225362"/>
    <lineage>
        <taxon>Bacteria</taxon>
        <taxon>Pseudomonadati</taxon>
        <taxon>Pseudomonadota</taxon>
        <taxon>Alphaproteobacteria</taxon>
        <taxon>Rhodobacterales</taxon>
        <taxon>Paracoccaceae</taxon>
        <taxon>Paracoccus</taxon>
    </lineage>
</organism>
<proteinExistence type="predicted"/>
<dbReference type="Proteomes" id="UP000304880">
    <property type="component" value="Unassembled WGS sequence"/>
</dbReference>
<dbReference type="AlphaFoldDB" id="A0A5C4R6G3"/>
<evidence type="ECO:0000313" key="2">
    <source>
        <dbReference type="EMBL" id="TNH39468.1"/>
    </source>
</evidence>
<dbReference type="EMBL" id="VDDC01000015">
    <property type="protein sequence ID" value="TNH39468.1"/>
    <property type="molecule type" value="Genomic_DNA"/>
</dbReference>
<protein>
    <submittedName>
        <fullName evidence="2">Uncharacterized protein</fullName>
    </submittedName>
</protein>
<feature type="chain" id="PRO_5022956477" evidence="1">
    <location>
        <begin position="21"/>
        <end position="143"/>
    </location>
</feature>
<reference evidence="2 3" key="1">
    <citation type="submission" date="2019-06" db="EMBL/GenBank/DDBJ databases">
        <authorList>
            <person name="Li J."/>
        </authorList>
    </citation>
    <scope>NUCLEOTIDE SEQUENCE [LARGE SCALE GENOMIC DNA]</scope>
    <source>
        <strain evidence="2 3">CGMCC 1.8012</strain>
    </source>
</reference>
<feature type="signal peptide" evidence="1">
    <location>
        <begin position="1"/>
        <end position="20"/>
    </location>
</feature>
<evidence type="ECO:0000313" key="3">
    <source>
        <dbReference type="Proteomes" id="UP000304880"/>
    </source>
</evidence>
<dbReference type="RefSeq" id="WP_045999170.1">
    <property type="nucleotide sequence ID" value="NZ_VDDC01000015.1"/>
</dbReference>
<evidence type="ECO:0000256" key="1">
    <source>
        <dbReference type="SAM" id="SignalP"/>
    </source>
</evidence>
<sequence>MSRLATILALMIAGPAAGQADGNVTWNTGRLPDGPGHAAEIAYEGRRLSYVCRPGDEGRLVIDGMGQTDDPIVVLVDGQRIAVPSDMTNGVHSIAADPGSQLLSALTGGRQVTLLAGPVTLSLPLEGSRRAIGQAMEACDLRP</sequence>
<accession>A0A5C4R6G3</accession>